<dbReference type="GO" id="GO:0003700">
    <property type="term" value="F:DNA-binding transcription factor activity"/>
    <property type="evidence" value="ECO:0007669"/>
    <property type="project" value="InterPro"/>
</dbReference>
<keyword evidence="8" id="KW-0408">Iron</keyword>
<feature type="binding site" evidence="7">
    <location>
        <position position="139"/>
    </location>
    <ligand>
        <name>Zn(2+)</name>
        <dbReference type="ChEBI" id="CHEBI:29105"/>
    </ligand>
</feature>
<evidence type="ECO:0000256" key="4">
    <source>
        <dbReference type="ARBA" id="ARBA00023015"/>
    </source>
</evidence>
<dbReference type="SUPFAM" id="SSF46785">
    <property type="entry name" value="Winged helix' DNA-binding domain"/>
    <property type="match status" value="1"/>
</dbReference>
<protein>
    <submittedName>
        <fullName evidence="9">Transcriptional repressor</fullName>
    </submittedName>
</protein>
<proteinExistence type="inferred from homology"/>
<evidence type="ECO:0000256" key="7">
    <source>
        <dbReference type="PIRSR" id="PIRSR602481-1"/>
    </source>
</evidence>
<dbReference type="PANTHER" id="PTHR33202">
    <property type="entry name" value="ZINC UPTAKE REGULATION PROTEIN"/>
    <property type="match status" value="1"/>
</dbReference>
<gene>
    <name evidence="9" type="ORF">EXM22_13995</name>
</gene>
<dbReference type="InterPro" id="IPR036388">
    <property type="entry name" value="WH-like_DNA-bd_sf"/>
</dbReference>
<comment type="cofactor">
    <cofactor evidence="7">
        <name>Zn(2+)</name>
        <dbReference type="ChEBI" id="CHEBI:29105"/>
    </cofactor>
    <text evidence="7">Binds 1 zinc ion per subunit.</text>
</comment>
<evidence type="ECO:0000256" key="6">
    <source>
        <dbReference type="ARBA" id="ARBA00023163"/>
    </source>
</evidence>
<feature type="binding site" evidence="8">
    <location>
        <position position="93"/>
    </location>
    <ligand>
        <name>Fe cation</name>
        <dbReference type="ChEBI" id="CHEBI:24875"/>
    </ligand>
</feature>
<keyword evidence="3 7" id="KW-0862">Zinc</keyword>
<feature type="binding site" evidence="8">
    <location>
        <position position="131"/>
    </location>
    <ligand>
        <name>Fe cation</name>
        <dbReference type="ChEBI" id="CHEBI:24875"/>
    </ligand>
</feature>
<sequence length="143" mass="16707">MLQLICKYVDNKIGISLEIGVTNKRQAILDLIQNSSQPLNPGQIFEDVKSKMNLTTVYRGLQYLEEEKYISSFVFYCENRGMERYYASKNLAHAHYMHCRKCHSFFPVSYCPLDNTFKQQKEINGFLVEEHTISFKGLCKSCR</sequence>
<organism evidence="9 10">
    <name type="scientific">Oceanispirochaeta crateris</name>
    <dbReference type="NCBI Taxonomy" id="2518645"/>
    <lineage>
        <taxon>Bacteria</taxon>
        <taxon>Pseudomonadati</taxon>
        <taxon>Spirochaetota</taxon>
        <taxon>Spirochaetia</taxon>
        <taxon>Spirochaetales</taxon>
        <taxon>Spirochaetaceae</taxon>
        <taxon>Oceanispirochaeta</taxon>
    </lineage>
</organism>
<dbReference type="CDD" id="cd07153">
    <property type="entry name" value="Fur_like"/>
    <property type="match status" value="1"/>
</dbReference>
<keyword evidence="2" id="KW-0678">Repressor</keyword>
<dbReference type="Gene3D" id="3.30.1490.190">
    <property type="match status" value="1"/>
</dbReference>
<evidence type="ECO:0000256" key="8">
    <source>
        <dbReference type="PIRSR" id="PIRSR602481-2"/>
    </source>
</evidence>
<evidence type="ECO:0000313" key="9">
    <source>
        <dbReference type="EMBL" id="QEN09930.1"/>
    </source>
</evidence>
<feature type="binding site" evidence="7">
    <location>
        <position position="142"/>
    </location>
    <ligand>
        <name>Zn(2+)</name>
        <dbReference type="ChEBI" id="CHEBI:29105"/>
    </ligand>
</feature>
<evidence type="ECO:0000256" key="2">
    <source>
        <dbReference type="ARBA" id="ARBA00022491"/>
    </source>
</evidence>
<dbReference type="EMBL" id="CP036150">
    <property type="protein sequence ID" value="QEN09930.1"/>
    <property type="molecule type" value="Genomic_DNA"/>
</dbReference>
<dbReference type="AlphaFoldDB" id="A0A5C1QSG8"/>
<dbReference type="PANTHER" id="PTHR33202:SF7">
    <property type="entry name" value="FERRIC UPTAKE REGULATION PROTEIN"/>
    <property type="match status" value="1"/>
</dbReference>
<reference evidence="9 10" key="1">
    <citation type="submission" date="2019-02" db="EMBL/GenBank/DDBJ databases">
        <title>Complete Genome Sequence and Methylome Analysis of free living Spirochaetas.</title>
        <authorList>
            <person name="Fomenkov A."/>
            <person name="Dubinina G."/>
            <person name="Leshcheva N."/>
            <person name="Mikheeva N."/>
            <person name="Grabovich M."/>
            <person name="Vincze T."/>
            <person name="Roberts R.J."/>
        </authorList>
    </citation>
    <scope>NUCLEOTIDE SEQUENCE [LARGE SCALE GENOMIC DNA]</scope>
    <source>
        <strain evidence="9 10">K2</strain>
    </source>
</reference>
<keyword evidence="7" id="KW-0479">Metal-binding</keyword>
<keyword evidence="5" id="KW-0238">DNA-binding</keyword>
<keyword evidence="6" id="KW-0804">Transcription</keyword>
<dbReference type="Gene3D" id="1.10.10.10">
    <property type="entry name" value="Winged helix-like DNA-binding domain superfamily/Winged helix DNA-binding domain"/>
    <property type="match status" value="1"/>
</dbReference>
<keyword evidence="10" id="KW-1185">Reference proteome</keyword>
<dbReference type="Pfam" id="PF01475">
    <property type="entry name" value="FUR"/>
    <property type="match status" value="1"/>
</dbReference>
<keyword evidence="4" id="KW-0805">Transcription regulation</keyword>
<evidence type="ECO:0000313" key="10">
    <source>
        <dbReference type="Proteomes" id="UP000324209"/>
    </source>
</evidence>
<name>A0A5C1QSG8_9SPIO</name>
<dbReference type="GO" id="GO:0000976">
    <property type="term" value="F:transcription cis-regulatory region binding"/>
    <property type="evidence" value="ECO:0007669"/>
    <property type="project" value="TreeGrafter"/>
</dbReference>
<feature type="binding site" evidence="7">
    <location>
        <position position="102"/>
    </location>
    <ligand>
        <name>Zn(2+)</name>
        <dbReference type="ChEBI" id="CHEBI:29105"/>
    </ligand>
</feature>
<evidence type="ECO:0000256" key="3">
    <source>
        <dbReference type="ARBA" id="ARBA00022833"/>
    </source>
</evidence>
<dbReference type="InterPro" id="IPR043135">
    <property type="entry name" value="Fur_C"/>
</dbReference>
<feature type="binding site" evidence="7">
    <location>
        <position position="99"/>
    </location>
    <ligand>
        <name>Zn(2+)</name>
        <dbReference type="ChEBI" id="CHEBI:29105"/>
    </ligand>
</feature>
<dbReference type="Proteomes" id="UP000324209">
    <property type="component" value="Chromosome"/>
</dbReference>
<dbReference type="GO" id="GO:0045892">
    <property type="term" value="P:negative regulation of DNA-templated transcription"/>
    <property type="evidence" value="ECO:0007669"/>
    <property type="project" value="TreeGrafter"/>
</dbReference>
<accession>A0A5C1QSG8</accession>
<evidence type="ECO:0000256" key="1">
    <source>
        <dbReference type="ARBA" id="ARBA00007957"/>
    </source>
</evidence>
<comment type="cofactor">
    <cofactor evidence="8">
        <name>Mn(2+)</name>
        <dbReference type="ChEBI" id="CHEBI:29035"/>
    </cofactor>
    <cofactor evidence="8">
        <name>Fe(2+)</name>
        <dbReference type="ChEBI" id="CHEBI:29033"/>
    </cofactor>
    <text evidence="8">Binds 1 Mn(2+) or Fe(2+) ion per subunit.</text>
</comment>
<comment type="similarity">
    <text evidence="1">Belongs to the Fur family.</text>
</comment>
<dbReference type="GO" id="GO:1900376">
    <property type="term" value="P:regulation of secondary metabolite biosynthetic process"/>
    <property type="evidence" value="ECO:0007669"/>
    <property type="project" value="TreeGrafter"/>
</dbReference>
<dbReference type="InterPro" id="IPR036390">
    <property type="entry name" value="WH_DNA-bd_sf"/>
</dbReference>
<dbReference type="InterPro" id="IPR002481">
    <property type="entry name" value="FUR"/>
</dbReference>
<dbReference type="KEGG" id="ock:EXM22_13995"/>
<dbReference type="GO" id="GO:0008270">
    <property type="term" value="F:zinc ion binding"/>
    <property type="evidence" value="ECO:0007669"/>
    <property type="project" value="TreeGrafter"/>
</dbReference>
<evidence type="ECO:0000256" key="5">
    <source>
        <dbReference type="ARBA" id="ARBA00023125"/>
    </source>
</evidence>
<dbReference type="OrthoDB" id="8659436at2"/>